<dbReference type="SUPFAM" id="SSF81573">
    <property type="entry name" value="F1F0 ATP synthase subunit B, membrane domain"/>
    <property type="match status" value="1"/>
</dbReference>
<dbReference type="GO" id="GO:0046961">
    <property type="term" value="F:proton-transporting ATPase activity, rotational mechanism"/>
    <property type="evidence" value="ECO:0007669"/>
    <property type="project" value="TreeGrafter"/>
</dbReference>
<feature type="transmembrane region" description="Helical" evidence="14">
    <location>
        <begin position="23"/>
        <end position="41"/>
    </location>
</feature>
<keyword evidence="4 14" id="KW-1003">Cell membrane</keyword>
<dbReference type="InterPro" id="IPR050059">
    <property type="entry name" value="ATP_synthase_B_chain"/>
</dbReference>
<reference evidence="18" key="1">
    <citation type="submission" date="2016-12" db="EMBL/GenBank/DDBJ databases">
        <authorList>
            <person name="Meng X."/>
        </authorList>
    </citation>
    <scope>NUCLEOTIDE SEQUENCE [LARGE SCALE GENOMIC DNA]</scope>
    <source>
        <strain evidence="18">DSM 19116</strain>
    </source>
</reference>
<dbReference type="GO" id="GO:0046933">
    <property type="term" value="F:proton-transporting ATP synthase activity, rotational mechanism"/>
    <property type="evidence" value="ECO:0007669"/>
    <property type="project" value="UniProtKB-UniRule"/>
</dbReference>
<accession>A0A1Q5Q314</accession>
<evidence type="ECO:0000256" key="4">
    <source>
        <dbReference type="ARBA" id="ARBA00022475"/>
    </source>
</evidence>
<evidence type="ECO:0000256" key="16">
    <source>
        <dbReference type="SAM" id="Coils"/>
    </source>
</evidence>
<keyword evidence="7 14" id="KW-0375">Hydrogen ion transport</keyword>
<comment type="function">
    <text evidence="14">Component of the F(0) channel, it forms part of the peripheral stalk, linking F(1) to F(0).</text>
</comment>
<organism evidence="17 18">
    <name type="scientific">Bowdeniella nasicola</name>
    <dbReference type="NCBI Taxonomy" id="208480"/>
    <lineage>
        <taxon>Bacteria</taxon>
        <taxon>Bacillati</taxon>
        <taxon>Actinomycetota</taxon>
        <taxon>Actinomycetes</taxon>
        <taxon>Actinomycetales</taxon>
        <taxon>Actinomycetaceae</taxon>
        <taxon>Bowdeniella</taxon>
    </lineage>
</organism>
<evidence type="ECO:0000256" key="15">
    <source>
        <dbReference type="RuleBase" id="RU003848"/>
    </source>
</evidence>
<keyword evidence="10 14" id="KW-0472">Membrane</keyword>
<comment type="caution">
    <text evidence="17">The sequence shown here is derived from an EMBL/GenBank/DDBJ whole genome shotgun (WGS) entry which is preliminary data.</text>
</comment>
<evidence type="ECO:0000256" key="13">
    <source>
        <dbReference type="ARBA" id="ARBA00025830"/>
    </source>
</evidence>
<evidence type="ECO:0000256" key="3">
    <source>
        <dbReference type="ARBA" id="ARBA00022448"/>
    </source>
</evidence>
<keyword evidence="3 14" id="KW-0813">Transport</keyword>
<dbReference type="STRING" id="208480.SAMN02910418_00193"/>
<keyword evidence="16" id="KW-0175">Coiled coil</keyword>
<dbReference type="CDD" id="cd06503">
    <property type="entry name" value="ATP-synt_Fo_b"/>
    <property type="match status" value="1"/>
</dbReference>
<dbReference type="InterPro" id="IPR028987">
    <property type="entry name" value="ATP_synth_B-like_membr_sf"/>
</dbReference>
<evidence type="ECO:0000256" key="8">
    <source>
        <dbReference type="ARBA" id="ARBA00022989"/>
    </source>
</evidence>
<keyword evidence="5 14" id="KW-0138">CF(0)</keyword>
<evidence type="ECO:0000256" key="10">
    <source>
        <dbReference type="ARBA" id="ARBA00023136"/>
    </source>
</evidence>
<dbReference type="NCBIfam" id="NF004412">
    <property type="entry name" value="PRK05759.1-3"/>
    <property type="match status" value="1"/>
</dbReference>
<comment type="similarity">
    <text evidence="2 14 15">Belongs to the ATPase B chain family.</text>
</comment>
<feature type="coiled-coil region" evidence="16">
    <location>
        <begin position="59"/>
        <end position="100"/>
    </location>
</feature>
<dbReference type="PANTHER" id="PTHR33445">
    <property type="entry name" value="ATP SYNTHASE SUBUNIT B', CHLOROPLASTIC"/>
    <property type="match status" value="1"/>
</dbReference>
<evidence type="ECO:0000256" key="7">
    <source>
        <dbReference type="ARBA" id="ARBA00022781"/>
    </source>
</evidence>
<dbReference type="HAMAP" id="MF_01398">
    <property type="entry name" value="ATP_synth_b_bprime"/>
    <property type="match status" value="1"/>
</dbReference>
<dbReference type="PANTHER" id="PTHR33445:SF1">
    <property type="entry name" value="ATP SYNTHASE SUBUNIT B"/>
    <property type="match status" value="1"/>
</dbReference>
<dbReference type="AlphaFoldDB" id="A0A1Q5Q314"/>
<dbReference type="GO" id="GO:0005886">
    <property type="term" value="C:plasma membrane"/>
    <property type="evidence" value="ECO:0007669"/>
    <property type="project" value="UniProtKB-SubCell"/>
</dbReference>
<dbReference type="GO" id="GO:0045259">
    <property type="term" value="C:proton-transporting ATP synthase complex"/>
    <property type="evidence" value="ECO:0007669"/>
    <property type="project" value="UniProtKB-KW"/>
</dbReference>
<gene>
    <name evidence="14" type="primary">atpF</name>
    <name evidence="17" type="ORF">BSZ39_05360</name>
</gene>
<dbReference type="InterPro" id="IPR002146">
    <property type="entry name" value="ATP_synth_b/b'su_bac/chlpt"/>
</dbReference>
<evidence type="ECO:0000256" key="6">
    <source>
        <dbReference type="ARBA" id="ARBA00022692"/>
    </source>
</evidence>
<keyword evidence="18" id="KW-1185">Reference proteome</keyword>
<dbReference type="Proteomes" id="UP000185628">
    <property type="component" value="Unassembled WGS sequence"/>
</dbReference>
<dbReference type="InterPro" id="IPR005864">
    <property type="entry name" value="ATP_synth_F0_bsu_bac"/>
</dbReference>
<keyword evidence="6 14" id="KW-0812">Transmembrane</keyword>
<evidence type="ECO:0000256" key="11">
    <source>
        <dbReference type="ARBA" id="ARBA00023310"/>
    </source>
</evidence>
<keyword evidence="11 14" id="KW-0066">ATP synthesis</keyword>
<comment type="function">
    <text evidence="12 14">F(1)F(0) ATP synthase produces ATP from ADP in the presence of a proton or sodium gradient. F-type ATPases consist of two structural domains, F(1) containing the extramembraneous catalytic core and F(0) containing the membrane proton channel, linked together by a central stalk and a peripheral stalk. During catalysis, ATP synthesis in the catalytic domain of F(1) is coupled via a rotary mechanism of the central stalk subunits to proton translocation.</text>
</comment>
<keyword evidence="9 14" id="KW-0406">Ion transport</keyword>
<protein>
    <recommendedName>
        <fullName evidence="14">ATP synthase subunit b</fullName>
    </recommendedName>
    <alternativeName>
        <fullName evidence="14">ATP synthase F(0) sector subunit b</fullName>
    </alternativeName>
    <alternativeName>
        <fullName evidence="14">ATPase subunit I</fullName>
    </alternativeName>
    <alternativeName>
        <fullName evidence="14">F-type ATPase subunit b</fullName>
        <shortName evidence="14">F-ATPase subunit b</shortName>
    </alternativeName>
</protein>
<evidence type="ECO:0000256" key="2">
    <source>
        <dbReference type="ARBA" id="ARBA00005513"/>
    </source>
</evidence>
<name>A0A1Q5Q314_9ACTO</name>
<evidence type="ECO:0000256" key="5">
    <source>
        <dbReference type="ARBA" id="ARBA00022547"/>
    </source>
</evidence>
<evidence type="ECO:0000256" key="1">
    <source>
        <dbReference type="ARBA" id="ARBA00004162"/>
    </source>
</evidence>
<dbReference type="EMBL" id="MQVR01000023">
    <property type="protein sequence ID" value="OKL54206.1"/>
    <property type="molecule type" value="Genomic_DNA"/>
</dbReference>
<keyword evidence="8 14" id="KW-1133">Transmembrane helix</keyword>
<evidence type="ECO:0000256" key="9">
    <source>
        <dbReference type="ARBA" id="ARBA00023065"/>
    </source>
</evidence>
<evidence type="ECO:0000313" key="18">
    <source>
        <dbReference type="Proteomes" id="UP000185628"/>
    </source>
</evidence>
<sequence>MSPVHIYAAGVPDNVLIPPLYDIFWAAVCVAIIALVFWKVLPKIYTVLDERAEKIEGGLKHAQNVQAEADELRAELRQRLDDARKDAARIREEASEEGRQIVANARKEAQVEVDRMHELAKRQIEAERQAAQISLRTDVGMLATELAGKIVGESLNDQALQSRVIDRFLDDLEQPSPAAVKES</sequence>
<evidence type="ECO:0000313" key="17">
    <source>
        <dbReference type="EMBL" id="OKL54206.1"/>
    </source>
</evidence>
<comment type="subcellular location">
    <subcellularLocation>
        <location evidence="1 14">Cell membrane</location>
        <topology evidence="1 14">Single-pass membrane protein</topology>
    </subcellularLocation>
</comment>
<proteinExistence type="inferred from homology"/>
<comment type="subunit">
    <text evidence="13 14">F-type ATPases have 2 components, F(1) - the catalytic core - and F(0) - the membrane proton channel. F(1) has five subunits: alpha(3), beta(3), gamma(1), delta(1), epsilon(1). F(0) has three main subunits: a(1), b(2) and c(10-14). The alpha and beta chains form an alternating ring which encloses part of the gamma chain. F(1) is attached to F(0) by a central stalk formed by the gamma and epsilon chains, while a peripheral stalk is formed by the delta and b chains.</text>
</comment>
<dbReference type="OrthoDB" id="5243563at2"/>
<dbReference type="Pfam" id="PF00430">
    <property type="entry name" value="ATP-synt_B"/>
    <property type="match status" value="1"/>
</dbReference>
<evidence type="ECO:0000256" key="12">
    <source>
        <dbReference type="ARBA" id="ARBA00025198"/>
    </source>
</evidence>
<dbReference type="Gene3D" id="1.20.5.620">
    <property type="entry name" value="F1F0 ATP synthase subunit B, membrane domain"/>
    <property type="match status" value="1"/>
</dbReference>
<dbReference type="NCBIfam" id="TIGR01144">
    <property type="entry name" value="ATP_synt_b"/>
    <property type="match status" value="1"/>
</dbReference>
<evidence type="ECO:0000256" key="14">
    <source>
        <dbReference type="HAMAP-Rule" id="MF_01398"/>
    </source>
</evidence>